<dbReference type="AlphaFoldDB" id="A0A0N1PFJ5"/>
<proteinExistence type="predicted"/>
<organism evidence="1 2">
    <name type="scientific">Papilio xuthus</name>
    <name type="common">Asian swallowtail butterfly</name>
    <dbReference type="NCBI Taxonomy" id="66420"/>
    <lineage>
        <taxon>Eukaryota</taxon>
        <taxon>Metazoa</taxon>
        <taxon>Ecdysozoa</taxon>
        <taxon>Arthropoda</taxon>
        <taxon>Hexapoda</taxon>
        <taxon>Insecta</taxon>
        <taxon>Pterygota</taxon>
        <taxon>Neoptera</taxon>
        <taxon>Endopterygota</taxon>
        <taxon>Lepidoptera</taxon>
        <taxon>Glossata</taxon>
        <taxon>Ditrysia</taxon>
        <taxon>Papilionoidea</taxon>
        <taxon>Papilionidae</taxon>
        <taxon>Papilioninae</taxon>
        <taxon>Papilio</taxon>
    </lineage>
</organism>
<dbReference type="Proteomes" id="UP000053268">
    <property type="component" value="Unassembled WGS sequence"/>
</dbReference>
<evidence type="ECO:0000313" key="1">
    <source>
        <dbReference type="EMBL" id="KPJ05492.1"/>
    </source>
</evidence>
<name>A0A0N1PFJ5_PAPXU</name>
<reference evidence="1 2" key="1">
    <citation type="journal article" date="2015" name="Nat. Commun.">
        <title>Outbred genome sequencing and CRISPR/Cas9 gene editing in butterflies.</title>
        <authorList>
            <person name="Li X."/>
            <person name="Fan D."/>
            <person name="Zhang W."/>
            <person name="Liu G."/>
            <person name="Zhang L."/>
            <person name="Zhao L."/>
            <person name="Fang X."/>
            <person name="Chen L."/>
            <person name="Dong Y."/>
            <person name="Chen Y."/>
            <person name="Ding Y."/>
            <person name="Zhao R."/>
            <person name="Feng M."/>
            <person name="Zhu Y."/>
            <person name="Feng Y."/>
            <person name="Jiang X."/>
            <person name="Zhu D."/>
            <person name="Xiang H."/>
            <person name="Feng X."/>
            <person name="Li S."/>
            <person name="Wang J."/>
            <person name="Zhang G."/>
            <person name="Kronforst M.R."/>
            <person name="Wang W."/>
        </authorList>
    </citation>
    <scope>NUCLEOTIDE SEQUENCE [LARGE SCALE GENOMIC DNA]</scope>
    <source>
        <strain evidence="1">Ya'a_city_454_Px</strain>
        <tissue evidence="1">Whole body</tissue>
    </source>
</reference>
<protein>
    <submittedName>
        <fullName evidence="1">Uncharacterized protein</fullName>
    </submittedName>
</protein>
<sequence>MRVNSSFNFNLSRLSCEGAYGSQHSPVSRSDASTEDAELSAALAHQHHLAMQAGEYQVSGVEPDYGQYVSSPAAHYNHMGHLTMAPSQKYPHVMDSVSVSGGVYGTASGAHYGTYAHYGAAYPAQPAYLVEPGTQVPAYMAQVSSQRVILDHLLTIVSIVLF</sequence>
<keyword evidence="2" id="KW-1185">Reference proteome</keyword>
<accession>A0A0N1PFJ5</accession>
<evidence type="ECO:0000313" key="2">
    <source>
        <dbReference type="Proteomes" id="UP000053268"/>
    </source>
</evidence>
<dbReference type="EMBL" id="KQ458686">
    <property type="protein sequence ID" value="KPJ05492.1"/>
    <property type="molecule type" value="Genomic_DNA"/>
</dbReference>
<gene>
    <name evidence="1" type="ORF">RR46_00326</name>
</gene>